<gene>
    <name evidence="2" type="ordered locus">MTR_4g063890</name>
</gene>
<name>A0A072UK75_MEDTR</name>
<protein>
    <submittedName>
        <fullName evidence="2 3">Uncharacterized protein</fullName>
    </submittedName>
</protein>
<dbReference type="AlphaFoldDB" id="A0A072UK75"/>
<evidence type="ECO:0000313" key="2">
    <source>
        <dbReference type="EMBL" id="KEH30154.1"/>
    </source>
</evidence>
<reference evidence="2 4" key="2">
    <citation type="journal article" date="2014" name="BMC Genomics">
        <title>An improved genome release (version Mt4.0) for the model legume Medicago truncatula.</title>
        <authorList>
            <person name="Tang H."/>
            <person name="Krishnakumar V."/>
            <person name="Bidwell S."/>
            <person name="Rosen B."/>
            <person name="Chan A."/>
            <person name="Zhou S."/>
            <person name="Gentzbittel L."/>
            <person name="Childs K.L."/>
            <person name="Yandell M."/>
            <person name="Gundlach H."/>
            <person name="Mayer K.F."/>
            <person name="Schwartz D.C."/>
            <person name="Town C.D."/>
        </authorList>
    </citation>
    <scope>GENOME REANNOTATION</scope>
    <source>
        <strain evidence="2">A17</strain>
        <strain evidence="3 4">cv. Jemalong A17</strain>
    </source>
</reference>
<keyword evidence="4" id="KW-1185">Reference proteome</keyword>
<evidence type="ECO:0000313" key="3">
    <source>
        <dbReference type="EnsemblPlants" id="KEH30154"/>
    </source>
</evidence>
<dbReference type="Proteomes" id="UP000002051">
    <property type="component" value="Chromosome 4"/>
</dbReference>
<evidence type="ECO:0000313" key="4">
    <source>
        <dbReference type="Proteomes" id="UP000002051"/>
    </source>
</evidence>
<reference evidence="3" key="3">
    <citation type="submission" date="2015-04" db="UniProtKB">
        <authorList>
            <consortium name="EnsemblPlants"/>
        </authorList>
    </citation>
    <scope>IDENTIFICATION</scope>
    <source>
        <strain evidence="3">cv. Jemalong A17</strain>
    </source>
</reference>
<reference evidence="2 4" key="1">
    <citation type="journal article" date="2011" name="Nature">
        <title>The Medicago genome provides insight into the evolution of rhizobial symbioses.</title>
        <authorList>
            <person name="Young N.D."/>
            <person name="Debelle F."/>
            <person name="Oldroyd G.E."/>
            <person name="Geurts R."/>
            <person name="Cannon S.B."/>
            <person name="Udvardi M.K."/>
            <person name="Benedito V.A."/>
            <person name="Mayer K.F."/>
            <person name="Gouzy J."/>
            <person name="Schoof H."/>
            <person name="Van de Peer Y."/>
            <person name="Proost S."/>
            <person name="Cook D.R."/>
            <person name="Meyers B.C."/>
            <person name="Spannagl M."/>
            <person name="Cheung F."/>
            <person name="De Mita S."/>
            <person name="Krishnakumar V."/>
            <person name="Gundlach H."/>
            <person name="Zhou S."/>
            <person name="Mudge J."/>
            <person name="Bharti A.K."/>
            <person name="Murray J.D."/>
            <person name="Naoumkina M.A."/>
            <person name="Rosen B."/>
            <person name="Silverstein K.A."/>
            <person name="Tang H."/>
            <person name="Rombauts S."/>
            <person name="Zhao P.X."/>
            <person name="Zhou P."/>
            <person name="Barbe V."/>
            <person name="Bardou P."/>
            <person name="Bechner M."/>
            <person name="Bellec A."/>
            <person name="Berger A."/>
            <person name="Berges H."/>
            <person name="Bidwell S."/>
            <person name="Bisseling T."/>
            <person name="Choisne N."/>
            <person name="Couloux A."/>
            <person name="Denny R."/>
            <person name="Deshpande S."/>
            <person name="Dai X."/>
            <person name="Doyle J.J."/>
            <person name="Dudez A.M."/>
            <person name="Farmer A.D."/>
            <person name="Fouteau S."/>
            <person name="Franken C."/>
            <person name="Gibelin C."/>
            <person name="Gish J."/>
            <person name="Goldstein S."/>
            <person name="Gonzalez A.J."/>
            <person name="Green P.J."/>
            <person name="Hallab A."/>
            <person name="Hartog M."/>
            <person name="Hua A."/>
            <person name="Humphray S.J."/>
            <person name="Jeong D.H."/>
            <person name="Jing Y."/>
            <person name="Jocker A."/>
            <person name="Kenton S.M."/>
            <person name="Kim D.J."/>
            <person name="Klee K."/>
            <person name="Lai H."/>
            <person name="Lang C."/>
            <person name="Lin S."/>
            <person name="Macmil S.L."/>
            <person name="Magdelenat G."/>
            <person name="Matthews L."/>
            <person name="McCorrison J."/>
            <person name="Monaghan E.L."/>
            <person name="Mun J.H."/>
            <person name="Najar F.Z."/>
            <person name="Nicholson C."/>
            <person name="Noirot C."/>
            <person name="O'Bleness M."/>
            <person name="Paule C.R."/>
            <person name="Poulain J."/>
            <person name="Prion F."/>
            <person name="Qin B."/>
            <person name="Qu C."/>
            <person name="Retzel E.F."/>
            <person name="Riddle C."/>
            <person name="Sallet E."/>
            <person name="Samain S."/>
            <person name="Samson N."/>
            <person name="Sanders I."/>
            <person name="Saurat O."/>
            <person name="Scarpelli C."/>
            <person name="Schiex T."/>
            <person name="Segurens B."/>
            <person name="Severin A.J."/>
            <person name="Sherrier D.J."/>
            <person name="Shi R."/>
            <person name="Sims S."/>
            <person name="Singer S.R."/>
            <person name="Sinharoy S."/>
            <person name="Sterck L."/>
            <person name="Viollet A."/>
            <person name="Wang B.B."/>
            <person name="Wang K."/>
            <person name="Wang M."/>
            <person name="Wang X."/>
            <person name="Warfsmann J."/>
            <person name="Weissenbach J."/>
            <person name="White D.D."/>
            <person name="White J.D."/>
            <person name="Wiley G.B."/>
            <person name="Wincker P."/>
            <person name="Xing Y."/>
            <person name="Yang L."/>
            <person name="Yao Z."/>
            <person name="Ying F."/>
            <person name="Zhai J."/>
            <person name="Zhou L."/>
            <person name="Zuber A."/>
            <person name="Denarie J."/>
            <person name="Dixon R.A."/>
            <person name="May G.D."/>
            <person name="Schwartz D.C."/>
            <person name="Rogers J."/>
            <person name="Quetier F."/>
            <person name="Town C.D."/>
            <person name="Roe B.A."/>
        </authorList>
    </citation>
    <scope>NUCLEOTIDE SEQUENCE [LARGE SCALE GENOMIC DNA]</scope>
    <source>
        <strain evidence="2">A17</strain>
        <strain evidence="3 4">cv. Jemalong A17</strain>
    </source>
</reference>
<feature type="region of interest" description="Disordered" evidence="1">
    <location>
        <begin position="94"/>
        <end position="113"/>
    </location>
</feature>
<evidence type="ECO:0000256" key="1">
    <source>
        <dbReference type="SAM" id="MobiDB-lite"/>
    </source>
</evidence>
<organism evidence="2 4">
    <name type="scientific">Medicago truncatula</name>
    <name type="common">Barrel medic</name>
    <name type="synonym">Medicago tribuloides</name>
    <dbReference type="NCBI Taxonomy" id="3880"/>
    <lineage>
        <taxon>Eukaryota</taxon>
        <taxon>Viridiplantae</taxon>
        <taxon>Streptophyta</taxon>
        <taxon>Embryophyta</taxon>
        <taxon>Tracheophyta</taxon>
        <taxon>Spermatophyta</taxon>
        <taxon>Magnoliopsida</taxon>
        <taxon>eudicotyledons</taxon>
        <taxon>Gunneridae</taxon>
        <taxon>Pentapetalae</taxon>
        <taxon>rosids</taxon>
        <taxon>fabids</taxon>
        <taxon>Fabales</taxon>
        <taxon>Fabaceae</taxon>
        <taxon>Papilionoideae</taxon>
        <taxon>50 kb inversion clade</taxon>
        <taxon>NPAAA clade</taxon>
        <taxon>Hologalegina</taxon>
        <taxon>IRL clade</taxon>
        <taxon>Trifolieae</taxon>
        <taxon>Medicago</taxon>
    </lineage>
</organism>
<dbReference type="EMBL" id="CM001220">
    <property type="protein sequence ID" value="KEH30154.1"/>
    <property type="molecule type" value="Genomic_DNA"/>
</dbReference>
<accession>A0A072UK75</accession>
<dbReference type="EnsemblPlants" id="KEH30154">
    <property type="protein sequence ID" value="KEH30154"/>
    <property type="gene ID" value="MTR_4g063890"/>
</dbReference>
<sequence>MESNLFSTTSSIFISHQALRLQDSKLGPAPRHILDSLENYLAEDLCGSSYKLDGKGGDNVGYSMGREYGKIFNPLNPCLMPFLRVEQESIYSPLSHHNVSTGRGGHGSVRDEN</sequence>
<proteinExistence type="predicted"/>
<dbReference type="HOGENOM" id="CLU_2137191_0_0_1"/>